<feature type="transmembrane region" description="Helical" evidence="2">
    <location>
        <begin position="6"/>
        <end position="22"/>
    </location>
</feature>
<gene>
    <name evidence="3" type="ORF">COU08_00620</name>
</gene>
<sequence length="117" mass="13588">MYSFLLQIILFSSLGVVIYILSRAVERVPDDREVAHTPGVFDRMLRALPLAEADRWINTTFEKLLRKTRVNLLKIDNLINKGIDKVRRNSSVHASRHDSQHQLFREDVDERDGSDEV</sequence>
<reference evidence="4" key="1">
    <citation type="submission" date="2017-09" db="EMBL/GenBank/DDBJ databases">
        <title>Depth-based differentiation of microbial function through sediment-hosted aquifers and enrichment of novel symbionts in the deep terrestrial subsurface.</title>
        <authorList>
            <person name="Probst A.J."/>
            <person name="Ladd B."/>
            <person name="Jarett J.K."/>
            <person name="Geller-Mcgrath D.E."/>
            <person name="Sieber C.M.K."/>
            <person name="Emerson J.B."/>
            <person name="Anantharaman K."/>
            <person name="Thomas B.C."/>
            <person name="Malmstrom R."/>
            <person name="Stieglmeier M."/>
            <person name="Klingl A."/>
            <person name="Woyke T."/>
            <person name="Ryan C.M."/>
            <person name="Banfield J.F."/>
        </authorList>
    </citation>
    <scope>NUCLEOTIDE SEQUENCE [LARGE SCALE GENOMIC DNA]</scope>
</reference>
<feature type="compositionally biased region" description="Basic and acidic residues" evidence="1">
    <location>
        <begin position="95"/>
        <end position="108"/>
    </location>
</feature>
<evidence type="ECO:0000256" key="1">
    <source>
        <dbReference type="SAM" id="MobiDB-lite"/>
    </source>
</evidence>
<evidence type="ECO:0000256" key="2">
    <source>
        <dbReference type="SAM" id="Phobius"/>
    </source>
</evidence>
<evidence type="ECO:0000313" key="4">
    <source>
        <dbReference type="Proteomes" id="UP000228635"/>
    </source>
</evidence>
<dbReference type="EMBL" id="PFBA01000009">
    <property type="protein sequence ID" value="PIT92771.1"/>
    <property type="molecule type" value="Genomic_DNA"/>
</dbReference>
<dbReference type="AlphaFoldDB" id="A0A2M6WIZ0"/>
<proteinExistence type="predicted"/>
<accession>A0A2M6WIZ0</accession>
<keyword evidence="2" id="KW-0472">Membrane</keyword>
<dbReference type="Proteomes" id="UP000228635">
    <property type="component" value="Unassembled WGS sequence"/>
</dbReference>
<comment type="caution">
    <text evidence="3">The sequence shown here is derived from an EMBL/GenBank/DDBJ whole genome shotgun (WGS) entry which is preliminary data.</text>
</comment>
<feature type="region of interest" description="Disordered" evidence="1">
    <location>
        <begin position="89"/>
        <end position="117"/>
    </location>
</feature>
<evidence type="ECO:0000313" key="3">
    <source>
        <dbReference type="EMBL" id="PIT92771.1"/>
    </source>
</evidence>
<name>A0A2M6WIZ0_9BACT</name>
<protein>
    <submittedName>
        <fullName evidence="3">Uncharacterized protein</fullName>
    </submittedName>
</protein>
<keyword evidence="2" id="KW-0812">Transmembrane</keyword>
<organism evidence="3 4">
    <name type="scientific">Candidatus Harrisonbacteria bacterium CG10_big_fil_rev_8_21_14_0_10_42_17</name>
    <dbReference type="NCBI Taxonomy" id="1974584"/>
    <lineage>
        <taxon>Bacteria</taxon>
        <taxon>Candidatus Harrisoniibacteriota</taxon>
    </lineage>
</organism>
<keyword evidence="2" id="KW-1133">Transmembrane helix</keyword>